<dbReference type="PANTHER" id="PTHR11092:SF0">
    <property type="entry name" value="EPIMERASE FAMILY PROTEIN SDR39U1"/>
    <property type="match status" value="1"/>
</dbReference>
<reference evidence="4 5" key="1">
    <citation type="submission" date="2020-07" db="EMBL/GenBank/DDBJ databases">
        <title>Sequencing the genomes of 1000 actinobacteria strains.</title>
        <authorList>
            <person name="Klenk H.-P."/>
        </authorList>
    </citation>
    <scope>NUCLEOTIDE SEQUENCE [LARGE SCALE GENOMIC DNA]</scope>
    <source>
        <strain evidence="4 5">DSM 45975</strain>
    </source>
</reference>
<gene>
    <name evidence="4" type="ORF">FHX42_000939</name>
</gene>
<dbReference type="InterPro" id="IPR010099">
    <property type="entry name" value="SDR39U1"/>
</dbReference>
<organism evidence="4 5">
    <name type="scientific">Halosaccharopolyspora lacisalsi</name>
    <dbReference type="NCBI Taxonomy" id="1000566"/>
    <lineage>
        <taxon>Bacteria</taxon>
        <taxon>Bacillati</taxon>
        <taxon>Actinomycetota</taxon>
        <taxon>Actinomycetes</taxon>
        <taxon>Pseudonocardiales</taxon>
        <taxon>Pseudonocardiaceae</taxon>
        <taxon>Halosaccharopolyspora</taxon>
    </lineage>
</organism>
<evidence type="ECO:0000259" key="3">
    <source>
        <dbReference type="Pfam" id="PF08338"/>
    </source>
</evidence>
<dbReference type="InterPro" id="IPR001509">
    <property type="entry name" value="Epimerase_deHydtase"/>
</dbReference>
<evidence type="ECO:0000313" key="5">
    <source>
        <dbReference type="Proteomes" id="UP000569329"/>
    </source>
</evidence>
<dbReference type="InterPro" id="IPR013549">
    <property type="entry name" value="DUF1731"/>
</dbReference>
<dbReference type="RefSeq" id="WP_182542887.1">
    <property type="nucleotide sequence ID" value="NZ_JACGWZ010000001.1"/>
</dbReference>
<accession>A0A839DRM1</accession>
<dbReference type="NCBIfam" id="TIGR01777">
    <property type="entry name" value="yfcH"/>
    <property type="match status" value="1"/>
</dbReference>
<sequence length="308" mass="32999">MRKLVLAGGSGALGRRIAEDFAGRGHEVVILTRSPNPELGYRQLRWDGETVGEWARELSGAVLVNLAGELVDRPPTRANVDLLTTSRTRPTEALRAAATTLPEPPAVWIQSSTAAIYGDRGEEPLSEESPLGDGPPQMTDVAGAWEAAAEGAPAARRVTLRAGVVLDRDTPALNRLVGLTRWGLGGRVGSGRQWVSWLHIADYLAVVRHAVETELDGVVNATGPEPVRNAELMAALRQRLGRPPAPPTPAFLVRMGAPLLRTDPALALLGRRCLPRRLLDSRFEFRYPHLGGALSDLLSPPASGSAGW</sequence>
<dbReference type="InterPro" id="IPR036291">
    <property type="entry name" value="NAD(P)-bd_dom_sf"/>
</dbReference>
<keyword evidence="5" id="KW-1185">Reference proteome</keyword>
<name>A0A839DRM1_9PSEU</name>
<evidence type="ECO:0000313" key="4">
    <source>
        <dbReference type="EMBL" id="MBA8823610.1"/>
    </source>
</evidence>
<feature type="domain" description="DUF1731" evidence="3">
    <location>
        <begin position="248"/>
        <end position="297"/>
    </location>
</feature>
<evidence type="ECO:0000259" key="2">
    <source>
        <dbReference type="Pfam" id="PF01370"/>
    </source>
</evidence>
<comment type="similarity">
    <text evidence="1">Belongs to the NAD(P)-dependent epimerase/dehydratase family. SDR39U1 subfamily.</text>
</comment>
<dbReference type="PANTHER" id="PTHR11092">
    <property type="entry name" value="SUGAR NUCLEOTIDE EPIMERASE RELATED"/>
    <property type="match status" value="1"/>
</dbReference>
<dbReference type="Pfam" id="PF01370">
    <property type="entry name" value="Epimerase"/>
    <property type="match status" value="1"/>
</dbReference>
<evidence type="ECO:0000256" key="1">
    <source>
        <dbReference type="ARBA" id="ARBA00009353"/>
    </source>
</evidence>
<dbReference type="Proteomes" id="UP000569329">
    <property type="component" value="Unassembled WGS sequence"/>
</dbReference>
<dbReference type="Pfam" id="PF08338">
    <property type="entry name" value="DUF1731"/>
    <property type="match status" value="1"/>
</dbReference>
<protein>
    <recommendedName>
        <fullName evidence="6">TIGR01777 family protein</fullName>
    </recommendedName>
</protein>
<feature type="domain" description="NAD-dependent epimerase/dehydratase" evidence="2">
    <location>
        <begin position="5"/>
        <end position="131"/>
    </location>
</feature>
<comment type="caution">
    <text evidence="4">The sequence shown here is derived from an EMBL/GenBank/DDBJ whole genome shotgun (WGS) entry which is preliminary data.</text>
</comment>
<dbReference type="Gene3D" id="3.40.50.720">
    <property type="entry name" value="NAD(P)-binding Rossmann-like Domain"/>
    <property type="match status" value="1"/>
</dbReference>
<evidence type="ECO:0008006" key="6">
    <source>
        <dbReference type="Google" id="ProtNLM"/>
    </source>
</evidence>
<dbReference type="EMBL" id="JACGWZ010000001">
    <property type="protein sequence ID" value="MBA8823610.1"/>
    <property type="molecule type" value="Genomic_DNA"/>
</dbReference>
<dbReference type="SUPFAM" id="SSF51735">
    <property type="entry name" value="NAD(P)-binding Rossmann-fold domains"/>
    <property type="match status" value="1"/>
</dbReference>
<dbReference type="AlphaFoldDB" id="A0A839DRM1"/>
<proteinExistence type="inferred from homology"/>